<proteinExistence type="predicted"/>
<dbReference type="PROSITE" id="PS51340">
    <property type="entry name" value="MOSC"/>
    <property type="match status" value="1"/>
</dbReference>
<dbReference type="Pfam" id="PF03476">
    <property type="entry name" value="MOSC_N"/>
    <property type="match status" value="1"/>
</dbReference>
<comment type="caution">
    <text evidence="2">The sequence shown here is derived from an EMBL/GenBank/DDBJ whole genome shotgun (WGS) entry which is preliminary data.</text>
</comment>
<dbReference type="InterPro" id="IPR005302">
    <property type="entry name" value="MoCF_Sase_C"/>
</dbReference>
<accession>A0ABQ3N8P6</accession>
<dbReference type="PANTHER" id="PTHR36930">
    <property type="entry name" value="METAL-SULFUR CLUSTER BIOSYNTHESIS PROTEINS YUAD-RELATED"/>
    <property type="match status" value="1"/>
</dbReference>
<evidence type="ECO:0000259" key="1">
    <source>
        <dbReference type="PROSITE" id="PS51340"/>
    </source>
</evidence>
<evidence type="ECO:0000313" key="3">
    <source>
        <dbReference type="Proteomes" id="UP000637074"/>
    </source>
</evidence>
<dbReference type="SUPFAM" id="SSF50800">
    <property type="entry name" value="PK beta-barrel domain-like"/>
    <property type="match status" value="1"/>
</dbReference>
<protein>
    <submittedName>
        <fullName evidence="2">Molybdenum cofactor sulfurase</fullName>
    </submittedName>
</protein>
<name>A0ABQ3N8P6_9BACI</name>
<dbReference type="InterPro" id="IPR052716">
    <property type="entry name" value="MOSC_domain"/>
</dbReference>
<keyword evidence="3" id="KW-1185">Reference proteome</keyword>
<dbReference type="InterPro" id="IPR005303">
    <property type="entry name" value="MOCOS_middle"/>
</dbReference>
<dbReference type="RefSeq" id="WP_191273247.1">
    <property type="nucleotide sequence ID" value="NZ_BNDS01000009.1"/>
</dbReference>
<gene>
    <name evidence="2" type="ORF">AM1BK_24930</name>
</gene>
<evidence type="ECO:0000313" key="2">
    <source>
        <dbReference type="EMBL" id="GHH98950.1"/>
    </source>
</evidence>
<dbReference type="InterPro" id="IPR011037">
    <property type="entry name" value="Pyrv_Knase-like_insert_dom_sf"/>
</dbReference>
<sequence>MVQQVGKISSITRYPVKSFAGEQLETCKIEKYGLDGDRVYAFYDASKEGWESFITARQIPTMLAFKTSLYGKELKVVAPNGQVFGWNEELLAEIQKYSPQKVSMTKFQAPNPVNPELLSVDSASILIATDVTLRKLEALCGEKLDPRRFRANFIVSIDGEAMNESDWMGRRLSIGSAELQVDQYCERCSMITIDPDTLVREPSLLKKVYDEMNLHFGVYASVTKTGDVRVGNKVILLDT</sequence>
<feature type="domain" description="MOSC" evidence="1">
    <location>
        <begin position="102"/>
        <end position="237"/>
    </location>
</feature>
<reference evidence="2 3" key="1">
    <citation type="journal article" date="2022" name="Int. J. Syst. Evol. Microbiol.">
        <title>Neobacillus kokaensis sp. nov., isolated from soil.</title>
        <authorList>
            <person name="Yuki K."/>
            <person name="Matsubara H."/>
            <person name="Yamaguchi S."/>
        </authorList>
    </citation>
    <scope>NUCLEOTIDE SEQUENCE [LARGE SCALE GENOMIC DNA]</scope>
    <source>
        <strain evidence="2 3">LOB 377</strain>
    </source>
</reference>
<dbReference type="EMBL" id="BNDS01000009">
    <property type="protein sequence ID" value="GHH98950.1"/>
    <property type="molecule type" value="Genomic_DNA"/>
</dbReference>
<dbReference type="Pfam" id="PF03473">
    <property type="entry name" value="MOSC"/>
    <property type="match status" value="1"/>
</dbReference>
<organism evidence="2 3">
    <name type="scientific">Neobacillus kokaensis</name>
    <dbReference type="NCBI Taxonomy" id="2759023"/>
    <lineage>
        <taxon>Bacteria</taxon>
        <taxon>Bacillati</taxon>
        <taxon>Bacillota</taxon>
        <taxon>Bacilli</taxon>
        <taxon>Bacillales</taxon>
        <taxon>Bacillaceae</taxon>
        <taxon>Neobacillus</taxon>
    </lineage>
</organism>
<dbReference type="PANTHER" id="PTHR36930:SF1">
    <property type="entry name" value="MOSC DOMAIN-CONTAINING PROTEIN"/>
    <property type="match status" value="1"/>
</dbReference>
<dbReference type="Gene3D" id="2.40.33.20">
    <property type="entry name" value="PK beta-barrel domain-like"/>
    <property type="match status" value="1"/>
</dbReference>
<dbReference type="Proteomes" id="UP000637074">
    <property type="component" value="Unassembled WGS sequence"/>
</dbReference>